<feature type="compositionally biased region" description="Basic and acidic residues" evidence="2">
    <location>
        <begin position="105"/>
        <end position="114"/>
    </location>
</feature>
<sequence>MRCFGKGITQTALKRKEDIAAWKKVHNEEVALLNEKVQNVEDTLNTLKSVLNIMLQQSKPIGIDVQSLENLLGSSSGDANSGQKRDGLPHAHSSTSTHVPNYGEKVLDDSREDK</sequence>
<evidence type="ECO:0000313" key="4">
    <source>
        <dbReference type="Proteomes" id="UP001412067"/>
    </source>
</evidence>
<proteinExistence type="predicted"/>
<feature type="coiled-coil region" evidence="1">
    <location>
        <begin position="23"/>
        <end position="50"/>
    </location>
</feature>
<evidence type="ECO:0000313" key="3">
    <source>
        <dbReference type="EMBL" id="KAK8969155.1"/>
    </source>
</evidence>
<comment type="caution">
    <text evidence="3">The sequence shown here is derived from an EMBL/GenBank/DDBJ whole genome shotgun (WGS) entry which is preliminary data.</text>
</comment>
<organism evidence="3 4">
    <name type="scientific">Platanthera guangdongensis</name>
    <dbReference type="NCBI Taxonomy" id="2320717"/>
    <lineage>
        <taxon>Eukaryota</taxon>
        <taxon>Viridiplantae</taxon>
        <taxon>Streptophyta</taxon>
        <taxon>Embryophyta</taxon>
        <taxon>Tracheophyta</taxon>
        <taxon>Spermatophyta</taxon>
        <taxon>Magnoliopsida</taxon>
        <taxon>Liliopsida</taxon>
        <taxon>Asparagales</taxon>
        <taxon>Orchidaceae</taxon>
        <taxon>Orchidoideae</taxon>
        <taxon>Orchideae</taxon>
        <taxon>Orchidinae</taxon>
        <taxon>Platanthera</taxon>
    </lineage>
</organism>
<reference evidence="3 4" key="1">
    <citation type="journal article" date="2022" name="Nat. Plants">
        <title>Genomes of leafy and leafless Platanthera orchids illuminate the evolution of mycoheterotrophy.</title>
        <authorList>
            <person name="Li M.H."/>
            <person name="Liu K.W."/>
            <person name="Li Z."/>
            <person name="Lu H.C."/>
            <person name="Ye Q.L."/>
            <person name="Zhang D."/>
            <person name="Wang J.Y."/>
            <person name="Li Y.F."/>
            <person name="Zhong Z.M."/>
            <person name="Liu X."/>
            <person name="Yu X."/>
            <person name="Liu D.K."/>
            <person name="Tu X.D."/>
            <person name="Liu B."/>
            <person name="Hao Y."/>
            <person name="Liao X.Y."/>
            <person name="Jiang Y.T."/>
            <person name="Sun W.H."/>
            <person name="Chen J."/>
            <person name="Chen Y.Q."/>
            <person name="Ai Y."/>
            <person name="Zhai J.W."/>
            <person name="Wu S.S."/>
            <person name="Zhou Z."/>
            <person name="Hsiao Y.Y."/>
            <person name="Wu W.L."/>
            <person name="Chen Y.Y."/>
            <person name="Lin Y.F."/>
            <person name="Hsu J.L."/>
            <person name="Li C.Y."/>
            <person name="Wang Z.W."/>
            <person name="Zhao X."/>
            <person name="Zhong W.Y."/>
            <person name="Ma X.K."/>
            <person name="Ma L."/>
            <person name="Huang J."/>
            <person name="Chen G.Z."/>
            <person name="Huang M.Z."/>
            <person name="Huang L."/>
            <person name="Peng D.H."/>
            <person name="Luo Y.B."/>
            <person name="Zou S.Q."/>
            <person name="Chen S.P."/>
            <person name="Lan S."/>
            <person name="Tsai W.C."/>
            <person name="Van de Peer Y."/>
            <person name="Liu Z.J."/>
        </authorList>
    </citation>
    <scope>NUCLEOTIDE SEQUENCE [LARGE SCALE GENOMIC DNA]</scope>
    <source>
        <strain evidence="3">Lor288</strain>
    </source>
</reference>
<name>A0ABR2N095_9ASPA</name>
<feature type="region of interest" description="Disordered" evidence="2">
    <location>
        <begin position="72"/>
        <end position="114"/>
    </location>
</feature>
<keyword evidence="4" id="KW-1185">Reference proteome</keyword>
<evidence type="ECO:0000256" key="1">
    <source>
        <dbReference type="SAM" id="Coils"/>
    </source>
</evidence>
<accession>A0ABR2N095</accession>
<dbReference type="EMBL" id="JBBWWR010000003">
    <property type="protein sequence ID" value="KAK8969155.1"/>
    <property type="molecule type" value="Genomic_DNA"/>
</dbReference>
<feature type="compositionally biased region" description="Polar residues" evidence="2">
    <location>
        <begin position="72"/>
        <end position="82"/>
    </location>
</feature>
<keyword evidence="1" id="KW-0175">Coiled coil</keyword>
<dbReference type="Proteomes" id="UP001412067">
    <property type="component" value="Unassembled WGS sequence"/>
</dbReference>
<protein>
    <submittedName>
        <fullName evidence="3">Uncharacterized protein</fullName>
    </submittedName>
</protein>
<gene>
    <name evidence="3" type="ORF">KSP40_PGU008470</name>
</gene>
<evidence type="ECO:0000256" key="2">
    <source>
        <dbReference type="SAM" id="MobiDB-lite"/>
    </source>
</evidence>